<evidence type="ECO:0000313" key="2">
    <source>
        <dbReference type="Proteomes" id="UP001454036"/>
    </source>
</evidence>
<organism evidence="1 2">
    <name type="scientific">Lithospermum erythrorhizon</name>
    <name type="common">Purple gromwell</name>
    <name type="synonym">Lithospermum officinale var. erythrorhizon</name>
    <dbReference type="NCBI Taxonomy" id="34254"/>
    <lineage>
        <taxon>Eukaryota</taxon>
        <taxon>Viridiplantae</taxon>
        <taxon>Streptophyta</taxon>
        <taxon>Embryophyta</taxon>
        <taxon>Tracheophyta</taxon>
        <taxon>Spermatophyta</taxon>
        <taxon>Magnoliopsida</taxon>
        <taxon>eudicotyledons</taxon>
        <taxon>Gunneridae</taxon>
        <taxon>Pentapetalae</taxon>
        <taxon>asterids</taxon>
        <taxon>lamiids</taxon>
        <taxon>Boraginales</taxon>
        <taxon>Boraginaceae</taxon>
        <taxon>Boraginoideae</taxon>
        <taxon>Lithospermeae</taxon>
        <taxon>Lithospermum</taxon>
    </lineage>
</organism>
<dbReference type="EMBL" id="BAABME010008402">
    <property type="protein sequence ID" value="GAA0173014.1"/>
    <property type="molecule type" value="Genomic_DNA"/>
</dbReference>
<gene>
    <name evidence="1" type="ORF">LIER_26719</name>
</gene>
<evidence type="ECO:0000313" key="1">
    <source>
        <dbReference type="EMBL" id="GAA0173014.1"/>
    </source>
</evidence>
<protein>
    <recommendedName>
        <fullName evidence="3">Reverse transcriptase RNase H-like domain-containing protein</fullName>
    </recommendedName>
</protein>
<name>A0AAV3R9E1_LITER</name>
<accession>A0AAV3R9E1</accession>
<comment type="caution">
    <text evidence="1">The sequence shown here is derived from an EMBL/GenBank/DDBJ whole genome shotgun (WGS) entry which is preliminary data.</text>
</comment>
<dbReference type="AlphaFoldDB" id="A0AAV3R9E1"/>
<dbReference type="PANTHER" id="PTHR48475">
    <property type="entry name" value="RIBONUCLEASE H"/>
    <property type="match status" value="1"/>
</dbReference>
<keyword evidence="2" id="KW-1185">Reference proteome</keyword>
<proteinExistence type="predicted"/>
<evidence type="ECO:0008006" key="3">
    <source>
        <dbReference type="Google" id="ProtNLM"/>
    </source>
</evidence>
<reference evidence="1 2" key="1">
    <citation type="submission" date="2024-01" db="EMBL/GenBank/DDBJ databases">
        <title>The complete chloroplast genome sequence of Lithospermum erythrorhizon: insights into the phylogenetic relationship among Boraginaceae species and the maternal lineages of purple gromwells.</title>
        <authorList>
            <person name="Okada T."/>
            <person name="Watanabe K."/>
        </authorList>
    </citation>
    <scope>NUCLEOTIDE SEQUENCE [LARGE SCALE GENOMIC DNA]</scope>
</reference>
<sequence>MNPPSSYKDIQKLTGCLAALRGKEMTSACKLKPYFELHPTAVITDQPLKRILTSPTLSRRMTTWAVELSEFNINYVPRKSIKA</sequence>
<dbReference type="Proteomes" id="UP001454036">
    <property type="component" value="Unassembled WGS sequence"/>
</dbReference>
<dbReference type="PANTHER" id="PTHR48475:SF2">
    <property type="entry name" value="RIBONUCLEASE H"/>
    <property type="match status" value="1"/>
</dbReference>